<dbReference type="Gene3D" id="2.40.270.10">
    <property type="entry name" value="DNA-directed RNA polymerase, subunit 2, domain 6"/>
    <property type="match status" value="1"/>
</dbReference>
<feature type="domain" description="RNA polymerase Rpb2" evidence="17">
    <location>
        <begin position="211"/>
        <end position="400"/>
    </location>
</feature>
<evidence type="ECO:0000256" key="8">
    <source>
        <dbReference type="ARBA" id="ARBA00022833"/>
    </source>
</evidence>
<organism evidence="22 24">
    <name type="scientific">Plasmodiophora brassicae</name>
    <name type="common">Clubroot disease agent</name>
    <dbReference type="NCBI Taxonomy" id="37360"/>
    <lineage>
        <taxon>Eukaryota</taxon>
        <taxon>Sar</taxon>
        <taxon>Rhizaria</taxon>
        <taxon>Endomyxa</taxon>
        <taxon>Phytomyxea</taxon>
        <taxon>Plasmodiophorida</taxon>
        <taxon>Plasmodiophoridae</taxon>
        <taxon>Plasmodiophora</taxon>
    </lineage>
</organism>
<keyword evidence="7" id="KW-0863">Zinc-finger</keyword>
<evidence type="ECO:0000313" key="23">
    <source>
        <dbReference type="EMBL" id="SPQ99681.1"/>
    </source>
</evidence>
<dbReference type="FunFam" id="2.40.270.10:FF:000006">
    <property type="entry name" value="DNA-directed RNA polymerase subunit beta"/>
    <property type="match status" value="1"/>
</dbReference>
<protein>
    <recommendedName>
        <fullName evidence="13">DNA-directed RNA polymerase subunit beta</fullName>
        <ecNumber evidence="13">2.7.7.6</ecNumber>
    </recommendedName>
</protein>
<evidence type="ECO:0000259" key="15">
    <source>
        <dbReference type="Pfam" id="PF00562"/>
    </source>
</evidence>
<evidence type="ECO:0000313" key="24">
    <source>
        <dbReference type="Proteomes" id="UP000039324"/>
    </source>
</evidence>
<evidence type="ECO:0000259" key="20">
    <source>
        <dbReference type="Pfam" id="PF04566"/>
    </source>
</evidence>
<evidence type="ECO:0000259" key="17">
    <source>
        <dbReference type="Pfam" id="PF04561"/>
    </source>
</evidence>
<dbReference type="EMBL" id="CDSF01000155">
    <property type="protein sequence ID" value="CEP03720.1"/>
    <property type="molecule type" value="Genomic_DNA"/>
</dbReference>
<keyword evidence="8" id="KW-0862">Zinc</keyword>
<evidence type="ECO:0000256" key="12">
    <source>
        <dbReference type="RuleBase" id="RU000434"/>
    </source>
</evidence>
<dbReference type="InterPro" id="IPR007644">
    <property type="entry name" value="RNA_pol_bsu_protrusion"/>
</dbReference>
<dbReference type="Pfam" id="PF04560">
    <property type="entry name" value="RNA_pol_Rpb2_7"/>
    <property type="match status" value="1"/>
</dbReference>
<sequence length="1173" mass="131740">MSMYGAMEDGPISMGGVDADDDISPSDSWTVISSYFEMHGLVRQQLDSFNEFVTNTIQSVVSESFPIEVFEDPRSEEERGSRSKTRVSFGQIYVSDPQMREGDGAPEYLFPSTARLRNLTYRAPLFVDVTRCKVIVAEDATEEIVEGTESTEKVFIGRIPIMLRSQYCHLAPDPEQGDKALYDLGECPKDQGGYFIVNGSEKVLVAQERMSSNHVYVFHKQKKDWVAEIRSVAEGSNKPTATLIVKKVSSAGKGSAISGPVLRATVPGISSDIPVMIVFRALGIVSDRAILEHICYDFGDQQMMELLRPSLEEAYWIQDQELALDYIGKRGAAVGAVRAKRIKFARDLLQSDFLPHIGTEEFCETKKAYFFGYIIQRLLHTVLGRRTEDDRDHYGNKRLDLAGPLLGQLFRQLFDRMRKDCSRYIARKISEGKDFSLDLALNPNHITHGLKSALATGNWTANKGGGATKSGVAQVLQRLTYTATLSHLRRLNTPIGRDGKIAKPRQLHNTHWGVICPAETPEGQACGLVKNLALMAYISVPNPSQIITDFLEDWSMESLEETPAAAIPHATKIFVNGAWIGVHRDPQYLVNTLRTYRRRMNLPLDTSIVWDMRDQEIRLYSDAGRCARPLYIVEDQRLRIRKGHINALADEHVKYSWSNLMTDGLIEYIDTEEEETVMIAMHMHELRQSSYSRTYTHTEIHPSMILGICASVIPFPDHNQSPRNTYQSAMGKQAMGIYATNYLQRIDTLAHVMYYPQRPLVATRAMEYLHFSELPSGINAIVAIGCYSGYNQEDSVIMSQSAIDRGLFRSVFYRSYHDVEARHSSDVIEEFEKPSAETTASMRFGCYDKLDTDGLIAPGTRVSGDDIIIGKTTPLREAQVGSIRQQQQTRRDASTALRSSESGIVDKVMLTTDDGSLKATKIRVRSVRIPQIGDKFSSRHGQKGTVGITYRQEDLPWTVEGIVPDIIINPHAIPSRMTIGQLIECLQGKFSAIEGGEGDATPFEEGLTVEAVSKELHRCGYQERGNEVMYSGHTGRKLAAQVFIGPTFYQRLKHMVDDKIHSRARGPLQILTRQPVEGRSRDGGLRFGEMERDCMIAHGAAQFLRERLFQQSDKYRCHVCDLCGLIAIANLRKGSFECRSCHNTTQVSQVYLPYACKLLFQELMAMAIAPRIF</sequence>
<evidence type="ECO:0000256" key="14">
    <source>
        <dbReference type="SAM" id="MobiDB-lite"/>
    </source>
</evidence>
<evidence type="ECO:0000256" key="4">
    <source>
        <dbReference type="ARBA" id="ARBA00022679"/>
    </source>
</evidence>
<accession>A0A0G4J835</accession>
<keyword evidence="24" id="KW-1185">Reference proteome</keyword>
<dbReference type="Proteomes" id="UP000290189">
    <property type="component" value="Unassembled WGS sequence"/>
</dbReference>
<evidence type="ECO:0000256" key="6">
    <source>
        <dbReference type="ARBA" id="ARBA00022723"/>
    </source>
</evidence>
<evidence type="ECO:0000256" key="2">
    <source>
        <dbReference type="ARBA" id="ARBA00006835"/>
    </source>
</evidence>
<dbReference type="Gene3D" id="3.90.1800.10">
    <property type="entry name" value="RNA polymerase alpha subunit dimerisation domain"/>
    <property type="match status" value="1"/>
</dbReference>
<keyword evidence="23" id="KW-0496">Mitochondrion</keyword>
<dbReference type="Gene3D" id="2.40.50.150">
    <property type="match status" value="1"/>
</dbReference>
<keyword evidence="6" id="KW-0479">Metal-binding</keyword>
<dbReference type="NCBIfam" id="NF007175">
    <property type="entry name" value="PRK09606.1"/>
    <property type="match status" value="1"/>
</dbReference>
<evidence type="ECO:0000313" key="22">
    <source>
        <dbReference type="EMBL" id="CEP03720.1"/>
    </source>
</evidence>
<dbReference type="OMA" id="CYDRNDS"/>
<dbReference type="GO" id="GO:0003677">
    <property type="term" value="F:DNA binding"/>
    <property type="evidence" value="ECO:0007669"/>
    <property type="project" value="InterPro"/>
</dbReference>
<dbReference type="InterPro" id="IPR007642">
    <property type="entry name" value="RNA_pol_Rpb2_2"/>
</dbReference>
<keyword evidence="10 13" id="KW-0804">Transcription</keyword>
<dbReference type="GO" id="GO:0008270">
    <property type="term" value="F:zinc ion binding"/>
    <property type="evidence" value="ECO:0007669"/>
    <property type="project" value="UniProtKB-KW"/>
</dbReference>
<dbReference type="Pfam" id="PF00562">
    <property type="entry name" value="RNA_pol_Rpb2_6"/>
    <property type="match status" value="1"/>
</dbReference>
<dbReference type="STRING" id="37360.A0A0G4J835"/>
<dbReference type="Proteomes" id="UP000039324">
    <property type="component" value="Unassembled WGS sequence"/>
</dbReference>
<dbReference type="AlphaFoldDB" id="A0A0G4J835"/>
<keyword evidence="11" id="KW-0539">Nucleus</keyword>
<dbReference type="Gene3D" id="3.90.1100.10">
    <property type="match status" value="1"/>
</dbReference>
<comment type="catalytic activity">
    <reaction evidence="13">
        <text>RNA(n) + a ribonucleoside 5'-triphosphate = RNA(n+1) + diphosphate</text>
        <dbReference type="Rhea" id="RHEA:21248"/>
        <dbReference type="Rhea" id="RHEA-COMP:14527"/>
        <dbReference type="Rhea" id="RHEA-COMP:17342"/>
        <dbReference type="ChEBI" id="CHEBI:33019"/>
        <dbReference type="ChEBI" id="CHEBI:61557"/>
        <dbReference type="ChEBI" id="CHEBI:140395"/>
        <dbReference type="EC" id="2.7.7.6"/>
    </reaction>
</comment>
<comment type="similarity">
    <text evidence="2 12">Belongs to the RNA polymerase beta chain family.</text>
</comment>
<dbReference type="PANTHER" id="PTHR20856">
    <property type="entry name" value="DNA-DIRECTED RNA POLYMERASE I SUBUNIT 2"/>
    <property type="match status" value="1"/>
</dbReference>
<evidence type="ECO:0000256" key="10">
    <source>
        <dbReference type="ARBA" id="ARBA00023163"/>
    </source>
</evidence>
<dbReference type="FunFam" id="3.90.1800.10:FF:000002">
    <property type="entry name" value="DNA-directed RNA polymerase subunit beta"/>
    <property type="match status" value="1"/>
</dbReference>
<feature type="domain" description="RNA polymerase Rpb2" evidence="20">
    <location>
        <begin position="573"/>
        <end position="634"/>
    </location>
</feature>
<dbReference type="Pfam" id="PF04561">
    <property type="entry name" value="RNA_pol_Rpb2_2"/>
    <property type="match status" value="1"/>
</dbReference>
<dbReference type="EMBL" id="OVEO01000012">
    <property type="protein sequence ID" value="SPQ99681.1"/>
    <property type="molecule type" value="Genomic_DNA"/>
</dbReference>
<dbReference type="Gene3D" id="3.90.1070.20">
    <property type="match status" value="1"/>
</dbReference>
<feature type="domain" description="DNA-directed RNA polymerase subunit 2 hybrid-binding" evidence="15">
    <location>
        <begin position="709"/>
        <end position="1081"/>
    </location>
</feature>
<dbReference type="Pfam" id="PF04567">
    <property type="entry name" value="RNA_pol_Rpb2_5"/>
    <property type="match status" value="1"/>
</dbReference>
<dbReference type="Gene3D" id="3.90.1110.10">
    <property type="entry name" value="RNA polymerase Rpb2, domain 2"/>
    <property type="match status" value="1"/>
</dbReference>
<dbReference type="CDD" id="cd00653">
    <property type="entry name" value="RNA_pol_B_RPB2"/>
    <property type="match status" value="1"/>
</dbReference>
<comment type="function">
    <text evidence="13">DNA-dependent RNA polymerase catalyzes the transcription of DNA into RNA using the four ribonucleoside triphosphates as substrates.</text>
</comment>
<evidence type="ECO:0000259" key="19">
    <source>
        <dbReference type="Pfam" id="PF04565"/>
    </source>
</evidence>
<dbReference type="InterPro" id="IPR007645">
    <property type="entry name" value="RNA_pol_Rpb2_3"/>
</dbReference>
<dbReference type="GO" id="GO:0006351">
    <property type="term" value="P:DNA-templated transcription"/>
    <property type="evidence" value="ECO:0007669"/>
    <property type="project" value="InterPro"/>
</dbReference>
<dbReference type="InterPro" id="IPR007646">
    <property type="entry name" value="RNA_pol_Rpb2_4"/>
</dbReference>
<dbReference type="GO" id="GO:0032549">
    <property type="term" value="F:ribonucleoside binding"/>
    <property type="evidence" value="ECO:0007669"/>
    <property type="project" value="InterPro"/>
</dbReference>
<dbReference type="GO" id="GO:0000428">
    <property type="term" value="C:DNA-directed RNA polymerase complex"/>
    <property type="evidence" value="ECO:0007669"/>
    <property type="project" value="UniProtKB-KW"/>
</dbReference>
<feature type="domain" description="RNA polymerase Rpb2" evidence="21">
    <location>
        <begin position="657"/>
        <end position="702"/>
    </location>
</feature>
<geneLocation type="mitochondrion" evidence="23"/>
<dbReference type="InterPro" id="IPR007647">
    <property type="entry name" value="RNA_pol_Rpb2_5"/>
</dbReference>
<proteinExistence type="inferred from homology"/>
<evidence type="ECO:0000256" key="1">
    <source>
        <dbReference type="ARBA" id="ARBA00004123"/>
    </source>
</evidence>
<keyword evidence="9" id="KW-0460">Magnesium</keyword>
<reference evidence="23 25" key="2">
    <citation type="submission" date="2018-03" db="EMBL/GenBank/DDBJ databases">
        <authorList>
            <person name="Fogelqvist J."/>
        </authorList>
    </citation>
    <scope>NUCLEOTIDE SEQUENCE [LARGE SCALE GENOMIC DNA]</scope>
</reference>
<dbReference type="GO" id="GO:0003899">
    <property type="term" value="F:DNA-directed RNA polymerase activity"/>
    <property type="evidence" value="ECO:0007669"/>
    <property type="project" value="UniProtKB-EC"/>
</dbReference>
<feature type="domain" description="RNA polymerase Rpb2" evidence="16">
    <location>
        <begin position="1083"/>
        <end position="1172"/>
    </location>
</feature>
<keyword evidence="5 13" id="KW-0548">Nucleotidyltransferase</keyword>
<feature type="domain" description="RNA polymerase beta subunit protrusion" evidence="18">
    <location>
        <begin position="40"/>
        <end position="447"/>
    </location>
</feature>
<keyword evidence="4 13" id="KW-0808">Transferase</keyword>
<evidence type="ECO:0000259" key="16">
    <source>
        <dbReference type="Pfam" id="PF04560"/>
    </source>
</evidence>
<dbReference type="PROSITE" id="PS01166">
    <property type="entry name" value="RNA_POL_BETA"/>
    <property type="match status" value="1"/>
</dbReference>
<evidence type="ECO:0000313" key="25">
    <source>
        <dbReference type="Proteomes" id="UP000290189"/>
    </source>
</evidence>
<dbReference type="InterPro" id="IPR007641">
    <property type="entry name" value="RNA_pol_Rpb2_7"/>
</dbReference>
<dbReference type="InterPro" id="IPR007121">
    <property type="entry name" value="RNA_pol_bsu_CS"/>
</dbReference>
<dbReference type="Pfam" id="PF04563">
    <property type="entry name" value="RNA_pol_Rpb2_1"/>
    <property type="match status" value="1"/>
</dbReference>
<reference evidence="22 24" key="1">
    <citation type="submission" date="2015-02" db="EMBL/GenBank/DDBJ databases">
        <authorList>
            <person name="Chooi Y.-H."/>
        </authorList>
    </citation>
    <scope>NUCLEOTIDE SEQUENCE [LARGE SCALE GENOMIC DNA]</scope>
    <source>
        <strain evidence="22">E3</strain>
    </source>
</reference>
<dbReference type="SUPFAM" id="SSF64484">
    <property type="entry name" value="beta and beta-prime subunits of DNA dependent RNA-polymerase"/>
    <property type="match status" value="1"/>
</dbReference>
<gene>
    <name evidence="22" type="ORF">PBRA_003327</name>
    <name evidence="23" type="ORF">PLBR_LOCUS6896</name>
</gene>
<evidence type="ECO:0000256" key="11">
    <source>
        <dbReference type="ARBA" id="ARBA00023242"/>
    </source>
</evidence>
<feature type="domain" description="RNA polymerase Rpb2" evidence="19">
    <location>
        <begin position="474"/>
        <end position="538"/>
    </location>
</feature>
<comment type="subcellular location">
    <subcellularLocation>
        <location evidence="1">Nucleus</location>
    </subcellularLocation>
</comment>
<dbReference type="Pfam" id="PF04566">
    <property type="entry name" value="RNA_pol_Rpb2_4"/>
    <property type="match status" value="1"/>
</dbReference>
<dbReference type="EC" id="2.7.7.6" evidence="13"/>
<dbReference type="FunFam" id="2.40.50.150:FF:000002">
    <property type="entry name" value="DNA-directed RNA polymerase subunit beta"/>
    <property type="match status" value="1"/>
</dbReference>
<evidence type="ECO:0000256" key="9">
    <source>
        <dbReference type="ARBA" id="ARBA00022842"/>
    </source>
</evidence>
<feature type="region of interest" description="Disordered" evidence="14">
    <location>
        <begin position="1"/>
        <end position="20"/>
    </location>
</feature>
<dbReference type="InterPro" id="IPR037033">
    <property type="entry name" value="DNA-dir_RNAP_su2_hyb_sf"/>
</dbReference>
<dbReference type="Pfam" id="PF04565">
    <property type="entry name" value="RNA_pol_Rpb2_3"/>
    <property type="match status" value="1"/>
</dbReference>
<keyword evidence="3 13" id="KW-0240">DNA-directed RNA polymerase</keyword>
<name>A0A0G4J835_PLABS</name>
<dbReference type="InterPro" id="IPR015712">
    <property type="entry name" value="DNA-dir_RNA_pol_su2"/>
</dbReference>
<dbReference type="InterPro" id="IPR007120">
    <property type="entry name" value="DNA-dir_RNAP_su2_dom"/>
</dbReference>
<evidence type="ECO:0000259" key="21">
    <source>
        <dbReference type="Pfam" id="PF04567"/>
    </source>
</evidence>
<dbReference type="GO" id="GO:0005634">
    <property type="term" value="C:nucleus"/>
    <property type="evidence" value="ECO:0007669"/>
    <property type="project" value="UniProtKB-SubCell"/>
</dbReference>
<dbReference type="InterPro" id="IPR014724">
    <property type="entry name" value="RNA_pol_RPB2_OB-fold"/>
</dbReference>
<dbReference type="InterPro" id="IPR037034">
    <property type="entry name" value="RNA_pol_Rpb2_2_sf"/>
</dbReference>
<evidence type="ECO:0000256" key="5">
    <source>
        <dbReference type="ARBA" id="ARBA00022695"/>
    </source>
</evidence>
<evidence type="ECO:0000256" key="3">
    <source>
        <dbReference type="ARBA" id="ARBA00022478"/>
    </source>
</evidence>
<evidence type="ECO:0000256" key="13">
    <source>
        <dbReference type="RuleBase" id="RU363031"/>
    </source>
</evidence>
<evidence type="ECO:0000256" key="7">
    <source>
        <dbReference type="ARBA" id="ARBA00022771"/>
    </source>
</evidence>
<dbReference type="OrthoDB" id="10248617at2759"/>
<evidence type="ECO:0000259" key="18">
    <source>
        <dbReference type="Pfam" id="PF04563"/>
    </source>
</evidence>